<name>W9XHI4_9EURO</name>
<dbReference type="GeneID" id="19172341"/>
<proteinExistence type="inferred from homology"/>
<dbReference type="GO" id="GO:0016805">
    <property type="term" value="F:dipeptidase activity"/>
    <property type="evidence" value="ECO:0007669"/>
    <property type="project" value="InterPro"/>
</dbReference>
<dbReference type="Gene3D" id="3.30.70.360">
    <property type="match status" value="1"/>
</dbReference>
<accession>W9XHI4</accession>
<dbReference type="NCBIfam" id="TIGR01891">
    <property type="entry name" value="amidohydrolases"/>
    <property type="match status" value="1"/>
</dbReference>
<protein>
    <recommendedName>
        <fullName evidence="2">Peptidase M20 domain-containing protein 2</fullName>
    </recommendedName>
</protein>
<dbReference type="PANTHER" id="PTHR30575">
    <property type="entry name" value="PEPTIDASE M20"/>
    <property type="match status" value="1"/>
</dbReference>
<comment type="caution">
    <text evidence="3">The sequence shown here is derived from an EMBL/GenBank/DDBJ whole genome shotgun (WGS) entry which is preliminary data.</text>
</comment>
<dbReference type="OrthoDB" id="6119954at2759"/>
<reference evidence="3 4" key="1">
    <citation type="submission" date="2013-03" db="EMBL/GenBank/DDBJ databases">
        <title>The Genome Sequence of Capronia epimyces CBS 606.96.</title>
        <authorList>
            <consortium name="The Broad Institute Genomics Platform"/>
            <person name="Cuomo C."/>
            <person name="de Hoog S."/>
            <person name="Gorbushina A."/>
            <person name="Walker B."/>
            <person name="Young S.K."/>
            <person name="Zeng Q."/>
            <person name="Gargeya S."/>
            <person name="Fitzgerald M."/>
            <person name="Haas B."/>
            <person name="Abouelleil A."/>
            <person name="Allen A.W."/>
            <person name="Alvarado L."/>
            <person name="Arachchi H.M."/>
            <person name="Berlin A.M."/>
            <person name="Chapman S.B."/>
            <person name="Gainer-Dewar J."/>
            <person name="Goldberg J."/>
            <person name="Griggs A."/>
            <person name="Gujja S."/>
            <person name="Hansen M."/>
            <person name="Howarth C."/>
            <person name="Imamovic A."/>
            <person name="Ireland A."/>
            <person name="Larimer J."/>
            <person name="McCowan C."/>
            <person name="Murphy C."/>
            <person name="Pearson M."/>
            <person name="Poon T.W."/>
            <person name="Priest M."/>
            <person name="Roberts A."/>
            <person name="Saif S."/>
            <person name="Shea T."/>
            <person name="Sisk P."/>
            <person name="Sykes S."/>
            <person name="Wortman J."/>
            <person name="Nusbaum C."/>
            <person name="Birren B."/>
        </authorList>
    </citation>
    <scope>NUCLEOTIDE SEQUENCE [LARGE SCALE GENOMIC DNA]</scope>
    <source>
        <strain evidence="3 4">CBS 606.96</strain>
    </source>
</reference>
<sequence>MAPQKGDLEFSLDFVNEVKQDVDEAIGKLSERLRDVFSHIHNNPELAMKEHIAHDTICDYMESQGFQVTRHAYGVETSFEVVSSGSGKGGRLISINAEYDALPHVGHACGHSLIAVAGVAAFFGLHYTLQKRGLPGRVQLLGTPAEENLGGKAVLLKGGAYNGVDAVLMTHPWPASMLPDGHPDHTAVGGTRFLSDRRMRVEFFGKATHAAVTPWEGVNAYDAAVAAHTNIGLLRQQILPYERIHGCLQEAPQYANVIGEYAQVYYVARSRTKKSADLLASRVRACFEAAALSTGCQIKITEVQEYNDFVESKVFCNRFAQIANGLGTKALAWDDRDGKGSSDIGNVSYHAPALHTNFVIDTPDSVSVHTHDFTAAVGTDDAFDKSQQAGGLLALLGLELLTNDALFKRVRGDWEESLKKHLSGLI</sequence>
<dbReference type="Pfam" id="PF01546">
    <property type="entry name" value="Peptidase_M20"/>
    <property type="match status" value="1"/>
</dbReference>
<dbReference type="CDD" id="cd05672">
    <property type="entry name" value="M20_ACY1L2-like"/>
    <property type="match status" value="1"/>
</dbReference>
<dbReference type="InterPro" id="IPR052030">
    <property type="entry name" value="Peptidase_M20/M20A_hydrolases"/>
</dbReference>
<evidence type="ECO:0000313" key="3">
    <source>
        <dbReference type="EMBL" id="EXJ79967.1"/>
    </source>
</evidence>
<dbReference type="SUPFAM" id="SSF53187">
    <property type="entry name" value="Zn-dependent exopeptidases"/>
    <property type="match status" value="1"/>
</dbReference>
<dbReference type="RefSeq" id="XP_007736541.1">
    <property type="nucleotide sequence ID" value="XM_007738351.1"/>
</dbReference>
<organism evidence="3 4">
    <name type="scientific">Capronia epimyces CBS 606.96</name>
    <dbReference type="NCBI Taxonomy" id="1182542"/>
    <lineage>
        <taxon>Eukaryota</taxon>
        <taxon>Fungi</taxon>
        <taxon>Dikarya</taxon>
        <taxon>Ascomycota</taxon>
        <taxon>Pezizomycotina</taxon>
        <taxon>Eurotiomycetes</taxon>
        <taxon>Chaetothyriomycetidae</taxon>
        <taxon>Chaetothyriales</taxon>
        <taxon>Herpotrichiellaceae</taxon>
        <taxon>Capronia</taxon>
    </lineage>
</organism>
<dbReference type="PIRSF" id="PIRSF037226">
    <property type="entry name" value="Amidohydrolase_ACY1L2_prd"/>
    <property type="match status" value="1"/>
</dbReference>
<evidence type="ECO:0000256" key="1">
    <source>
        <dbReference type="ARBA" id="ARBA00006247"/>
    </source>
</evidence>
<dbReference type="InterPro" id="IPR017439">
    <property type="entry name" value="Amidohydrolase"/>
</dbReference>
<comment type="similarity">
    <text evidence="1 2">Belongs to the peptidase M20A family.</text>
</comment>
<dbReference type="FunFam" id="3.30.70.360:FF:000004">
    <property type="entry name" value="Peptidase M20 domain-containing protein 2"/>
    <property type="match status" value="1"/>
</dbReference>
<dbReference type="SUPFAM" id="SSF55031">
    <property type="entry name" value="Bacterial exopeptidase dimerisation domain"/>
    <property type="match status" value="1"/>
</dbReference>
<dbReference type="InterPro" id="IPR036264">
    <property type="entry name" value="Bact_exopeptidase_dim_dom"/>
</dbReference>
<gene>
    <name evidence="3" type="ORF">A1O3_08253</name>
</gene>
<dbReference type="AlphaFoldDB" id="W9XHI4"/>
<dbReference type="EMBL" id="AMGY01000007">
    <property type="protein sequence ID" value="EXJ79967.1"/>
    <property type="molecule type" value="Genomic_DNA"/>
</dbReference>
<dbReference type="InterPro" id="IPR002933">
    <property type="entry name" value="Peptidase_M20"/>
</dbReference>
<dbReference type="InterPro" id="IPR017144">
    <property type="entry name" value="Xaa-Arg_dipeptidase"/>
</dbReference>
<dbReference type="PANTHER" id="PTHR30575:SF8">
    <property type="entry name" value="PEPTIDASE M20 DOMAIN-CONTAINING PROTEIN 2"/>
    <property type="match status" value="1"/>
</dbReference>
<dbReference type="eggNOG" id="ENOG502QQPD">
    <property type="taxonomic scope" value="Eukaryota"/>
</dbReference>
<keyword evidence="4" id="KW-1185">Reference proteome</keyword>
<dbReference type="Proteomes" id="UP000019478">
    <property type="component" value="Unassembled WGS sequence"/>
</dbReference>
<evidence type="ECO:0000313" key="4">
    <source>
        <dbReference type="Proteomes" id="UP000019478"/>
    </source>
</evidence>
<evidence type="ECO:0000256" key="2">
    <source>
        <dbReference type="PIRNR" id="PIRNR037226"/>
    </source>
</evidence>
<dbReference type="Gene3D" id="3.40.630.10">
    <property type="entry name" value="Zn peptidases"/>
    <property type="match status" value="1"/>
</dbReference>
<dbReference type="HOGENOM" id="CLU_031812_1_2_1"/>